<feature type="domain" description="Peptidase A1" evidence="3">
    <location>
        <begin position="43"/>
        <end position="398"/>
    </location>
</feature>
<dbReference type="PRINTS" id="PR00792">
    <property type="entry name" value="PEPSIN"/>
</dbReference>
<dbReference type="OrthoDB" id="771136at2759"/>
<dbReference type="PROSITE" id="PS51767">
    <property type="entry name" value="PEPTIDASE_A1"/>
    <property type="match status" value="1"/>
</dbReference>
<accession>A0A3D8RAM2</accession>
<dbReference type="Proteomes" id="UP000256645">
    <property type="component" value="Unassembled WGS sequence"/>
</dbReference>
<evidence type="ECO:0000313" key="4">
    <source>
        <dbReference type="EMBL" id="RDW71065.1"/>
    </source>
</evidence>
<keyword evidence="2" id="KW-0732">Signal</keyword>
<gene>
    <name evidence="4" type="ORF">BP6252_07628</name>
</gene>
<evidence type="ECO:0000256" key="1">
    <source>
        <dbReference type="ARBA" id="ARBA00007447"/>
    </source>
</evidence>
<keyword evidence="5" id="KW-1185">Reference proteome</keyword>
<name>A0A3D8RAM2_9HELO</name>
<evidence type="ECO:0000256" key="2">
    <source>
        <dbReference type="SAM" id="SignalP"/>
    </source>
</evidence>
<dbReference type="InterPro" id="IPR034164">
    <property type="entry name" value="Pepsin-like_dom"/>
</dbReference>
<proteinExistence type="inferred from homology"/>
<dbReference type="AlphaFoldDB" id="A0A3D8RAM2"/>
<dbReference type="PANTHER" id="PTHR47966:SF51">
    <property type="entry name" value="BETA-SITE APP-CLEAVING ENZYME, ISOFORM A-RELATED"/>
    <property type="match status" value="1"/>
</dbReference>
<sequence length="423" mass="44624">MKSSLLLASSLSTLVSSLSSEIAADAPFHYIPIDYNYGYNERVTANLTYGTASDAQPVRTVLDTGSANFWVWGPDAVINYGSQYLGFTGPCNTSVPLEYDLLNSTTAVVTNHSSYYSYGGNSKILSGTQYSNDTITASGGNGAISNTQFALATHGQLRQYDNGSCLGTTYDLAILGLAPYTTDLYTAGPLFRQTLYETGAVAARTVVMWFNQAVRVGEKFTGGALFGAIDTSKFTGPLVRVPNAGGAVGLYVHKPLIKINGKTFNTSYATDCLVDSGTHADSLPFSYTDNQESAFYNATNGMLMAYNGVVAYNGPCSAIPANYSIGYEFAGVNANESITINVPIRNYARSSSSYANASDAATVCPLNMDLTSDCIFGATFFTALFLAHDEGDGSIAFAQGGVASDGSELNAASFRAFGAGESF</sequence>
<dbReference type="InterPro" id="IPR001461">
    <property type="entry name" value="Aspartic_peptidase_A1"/>
</dbReference>
<dbReference type="Gene3D" id="2.40.70.10">
    <property type="entry name" value="Acid Proteases"/>
    <property type="match status" value="2"/>
</dbReference>
<comment type="similarity">
    <text evidence="1">Belongs to the peptidase A1 family.</text>
</comment>
<dbReference type="CDD" id="cd05471">
    <property type="entry name" value="pepsin_like"/>
    <property type="match status" value="1"/>
</dbReference>
<evidence type="ECO:0000313" key="5">
    <source>
        <dbReference type="Proteomes" id="UP000256645"/>
    </source>
</evidence>
<protein>
    <recommendedName>
        <fullName evidence="3">Peptidase A1 domain-containing protein</fullName>
    </recommendedName>
</protein>
<dbReference type="Pfam" id="PF00026">
    <property type="entry name" value="Asp"/>
    <property type="match status" value="1"/>
</dbReference>
<dbReference type="GO" id="GO:0006508">
    <property type="term" value="P:proteolysis"/>
    <property type="evidence" value="ECO:0007669"/>
    <property type="project" value="InterPro"/>
</dbReference>
<dbReference type="EMBL" id="PDLM01000008">
    <property type="protein sequence ID" value="RDW71065.1"/>
    <property type="molecule type" value="Genomic_DNA"/>
</dbReference>
<dbReference type="SUPFAM" id="SSF50630">
    <property type="entry name" value="Acid proteases"/>
    <property type="match status" value="1"/>
</dbReference>
<dbReference type="InterPro" id="IPR021109">
    <property type="entry name" value="Peptidase_aspartic_dom_sf"/>
</dbReference>
<reference evidence="4 5" key="1">
    <citation type="journal article" date="2018" name="IMA Fungus">
        <title>IMA Genome-F 9: Draft genome sequence of Annulohypoxylon stygium, Aspergillus mulundensis, Berkeleyomyces basicola (syn. Thielaviopsis basicola), Ceratocystis smalleyi, two Cercospora beticola strains, Coleophoma cylindrospora, Fusarium fracticaudum, Phialophora cf. hyalina, and Morchella septimelata.</title>
        <authorList>
            <person name="Wingfield B.D."/>
            <person name="Bills G.F."/>
            <person name="Dong Y."/>
            <person name="Huang W."/>
            <person name="Nel W.J."/>
            <person name="Swalarsk-Parry B.S."/>
            <person name="Vaghefi N."/>
            <person name="Wilken P.M."/>
            <person name="An Z."/>
            <person name="de Beer Z.W."/>
            <person name="De Vos L."/>
            <person name="Chen L."/>
            <person name="Duong T.A."/>
            <person name="Gao Y."/>
            <person name="Hammerbacher A."/>
            <person name="Kikkert J.R."/>
            <person name="Li Y."/>
            <person name="Li H."/>
            <person name="Li K."/>
            <person name="Li Q."/>
            <person name="Liu X."/>
            <person name="Ma X."/>
            <person name="Naidoo K."/>
            <person name="Pethybridge S.J."/>
            <person name="Sun J."/>
            <person name="Steenkamp E.T."/>
            <person name="van der Nest M.A."/>
            <person name="van Wyk S."/>
            <person name="Wingfield M.J."/>
            <person name="Xiong C."/>
            <person name="Yue Q."/>
            <person name="Zhang X."/>
        </authorList>
    </citation>
    <scope>NUCLEOTIDE SEQUENCE [LARGE SCALE GENOMIC DNA]</scope>
    <source>
        <strain evidence="4 5">BP6252</strain>
    </source>
</reference>
<feature type="chain" id="PRO_5017662737" description="Peptidase A1 domain-containing protein" evidence="2">
    <location>
        <begin position="18"/>
        <end position="423"/>
    </location>
</feature>
<dbReference type="GO" id="GO:0004190">
    <property type="term" value="F:aspartic-type endopeptidase activity"/>
    <property type="evidence" value="ECO:0007669"/>
    <property type="project" value="InterPro"/>
</dbReference>
<evidence type="ECO:0000259" key="3">
    <source>
        <dbReference type="PROSITE" id="PS51767"/>
    </source>
</evidence>
<organism evidence="4 5">
    <name type="scientific">Coleophoma cylindrospora</name>
    <dbReference type="NCBI Taxonomy" id="1849047"/>
    <lineage>
        <taxon>Eukaryota</taxon>
        <taxon>Fungi</taxon>
        <taxon>Dikarya</taxon>
        <taxon>Ascomycota</taxon>
        <taxon>Pezizomycotina</taxon>
        <taxon>Leotiomycetes</taxon>
        <taxon>Helotiales</taxon>
        <taxon>Dermateaceae</taxon>
        <taxon>Coleophoma</taxon>
    </lineage>
</organism>
<dbReference type="PANTHER" id="PTHR47966">
    <property type="entry name" value="BETA-SITE APP-CLEAVING ENZYME, ISOFORM A-RELATED"/>
    <property type="match status" value="1"/>
</dbReference>
<dbReference type="InterPro" id="IPR033121">
    <property type="entry name" value="PEPTIDASE_A1"/>
</dbReference>
<dbReference type="STRING" id="1849047.A0A3D8RAM2"/>
<feature type="signal peptide" evidence="2">
    <location>
        <begin position="1"/>
        <end position="17"/>
    </location>
</feature>
<comment type="caution">
    <text evidence="4">The sequence shown here is derived from an EMBL/GenBank/DDBJ whole genome shotgun (WGS) entry which is preliminary data.</text>
</comment>